<keyword evidence="1" id="KW-0805">Transcription regulation</keyword>
<dbReference type="Proteomes" id="UP001597368">
    <property type="component" value="Unassembled WGS sequence"/>
</dbReference>
<keyword evidence="3" id="KW-0804">Transcription</keyword>
<feature type="domain" description="HTH araC/xylS-type" evidence="4">
    <location>
        <begin position="209"/>
        <end position="307"/>
    </location>
</feature>
<dbReference type="InterPro" id="IPR009057">
    <property type="entry name" value="Homeodomain-like_sf"/>
</dbReference>
<evidence type="ECO:0000256" key="3">
    <source>
        <dbReference type="ARBA" id="ARBA00023163"/>
    </source>
</evidence>
<dbReference type="RefSeq" id="WP_379581791.1">
    <property type="nucleotide sequence ID" value="NZ_JBHUFV010000083.1"/>
</dbReference>
<evidence type="ECO:0000256" key="2">
    <source>
        <dbReference type="ARBA" id="ARBA00023125"/>
    </source>
</evidence>
<dbReference type="SUPFAM" id="SSF46689">
    <property type="entry name" value="Homeodomain-like"/>
    <property type="match status" value="2"/>
</dbReference>
<sequence length="312" mass="33934">MEDALSSLLHEVTPRGALFDQSIVRPPWALRFVEETPLTLMAILSGEAWIVPDGGDPVLLRARDVAIVRGPEPFTVADSPGTAPLAVIHDAELCTTPDGRTVLDELPMCADDGLGRSAIGLKGTYQVRGSVTERVLSALPRVAHVPSASAGRPILDMIVSEIGRDKPGQQVVLDRLLDLLLVSSLREWFDRPEACAPSWYRAHHDPVIGRALRLIHDDPAHPWTVASLAGKAGVSRSRFAQRFTELVGRPPMAYLTDWRICQAADLLARTDGTVDAVARQVGYSNAYALSVAFKRTLGVRPSEHRARSRLPA</sequence>
<dbReference type="SMART" id="SM00342">
    <property type="entry name" value="HTH_ARAC"/>
    <property type="match status" value="1"/>
</dbReference>
<dbReference type="InterPro" id="IPR018060">
    <property type="entry name" value="HTH_AraC"/>
</dbReference>
<name>A0ABW4TGI0_9ACTN</name>
<protein>
    <submittedName>
        <fullName evidence="5">AraC family transcriptional regulator</fullName>
    </submittedName>
</protein>
<dbReference type="InterPro" id="IPR032783">
    <property type="entry name" value="AraC_lig"/>
</dbReference>
<dbReference type="EMBL" id="JBHUFV010000083">
    <property type="protein sequence ID" value="MFD1939479.1"/>
    <property type="molecule type" value="Genomic_DNA"/>
</dbReference>
<evidence type="ECO:0000313" key="6">
    <source>
        <dbReference type="Proteomes" id="UP001597368"/>
    </source>
</evidence>
<dbReference type="Gene3D" id="1.10.10.60">
    <property type="entry name" value="Homeodomain-like"/>
    <property type="match status" value="2"/>
</dbReference>
<dbReference type="PROSITE" id="PS01124">
    <property type="entry name" value="HTH_ARAC_FAMILY_2"/>
    <property type="match status" value="1"/>
</dbReference>
<gene>
    <name evidence="5" type="ORF">ACFSKW_49260</name>
</gene>
<keyword evidence="6" id="KW-1185">Reference proteome</keyword>
<proteinExistence type="predicted"/>
<evidence type="ECO:0000256" key="1">
    <source>
        <dbReference type="ARBA" id="ARBA00023015"/>
    </source>
</evidence>
<comment type="caution">
    <text evidence="5">The sequence shown here is derived from an EMBL/GenBank/DDBJ whole genome shotgun (WGS) entry which is preliminary data.</text>
</comment>
<evidence type="ECO:0000313" key="5">
    <source>
        <dbReference type="EMBL" id="MFD1939479.1"/>
    </source>
</evidence>
<dbReference type="Pfam" id="PF12833">
    <property type="entry name" value="HTH_18"/>
    <property type="match status" value="1"/>
</dbReference>
<dbReference type="PANTHER" id="PTHR46796:SF13">
    <property type="entry name" value="HTH-TYPE TRANSCRIPTIONAL ACTIVATOR RHAS"/>
    <property type="match status" value="1"/>
</dbReference>
<dbReference type="PANTHER" id="PTHR46796">
    <property type="entry name" value="HTH-TYPE TRANSCRIPTIONAL ACTIVATOR RHAS-RELATED"/>
    <property type="match status" value="1"/>
</dbReference>
<accession>A0ABW4TGI0</accession>
<keyword evidence="2" id="KW-0238">DNA-binding</keyword>
<organism evidence="5 6">
    <name type="scientific">Nonomuraea mangrovi</name>
    <dbReference type="NCBI Taxonomy" id="2316207"/>
    <lineage>
        <taxon>Bacteria</taxon>
        <taxon>Bacillati</taxon>
        <taxon>Actinomycetota</taxon>
        <taxon>Actinomycetes</taxon>
        <taxon>Streptosporangiales</taxon>
        <taxon>Streptosporangiaceae</taxon>
        <taxon>Nonomuraea</taxon>
    </lineage>
</organism>
<reference evidence="6" key="1">
    <citation type="journal article" date="2019" name="Int. J. Syst. Evol. Microbiol.">
        <title>The Global Catalogue of Microorganisms (GCM) 10K type strain sequencing project: providing services to taxonomists for standard genome sequencing and annotation.</title>
        <authorList>
            <consortium name="The Broad Institute Genomics Platform"/>
            <consortium name="The Broad Institute Genome Sequencing Center for Infectious Disease"/>
            <person name="Wu L."/>
            <person name="Ma J."/>
        </authorList>
    </citation>
    <scope>NUCLEOTIDE SEQUENCE [LARGE SCALE GENOMIC DNA]</scope>
    <source>
        <strain evidence="6">ICMP 6774ER</strain>
    </source>
</reference>
<dbReference type="InterPro" id="IPR050204">
    <property type="entry name" value="AraC_XylS_family_regulators"/>
</dbReference>
<evidence type="ECO:0000259" key="4">
    <source>
        <dbReference type="PROSITE" id="PS01124"/>
    </source>
</evidence>
<dbReference type="Pfam" id="PF12852">
    <property type="entry name" value="Cupin_6"/>
    <property type="match status" value="1"/>
</dbReference>